<evidence type="ECO:0000259" key="3">
    <source>
        <dbReference type="Pfam" id="PF18474"/>
    </source>
</evidence>
<dbReference type="Pfam" id="PF07000">
    <property type="entry name" value="DUF1308"/>
    <property type="match status" value="1"/>
</dbReference>
<evidence type="ECO:0000313" key="5">
    <source>
        <dbReference type="Proteomes" id="UP000027135"/>
    </source>
</evidence>
<feature type="domain" description="DUF1308" evidence="2">
    <location>
        <begin position="244"/>
        <end position="406"/>
    </location>
</feature>
<dbReference type="eggNOG" id="KOG4529">
    <property type="taxonomic scope" value="Eukaryota"/>
</dbReference>
<organism evidence="4 5">
    <name type="scientific">Zootermopsis nevadensis</name>
    <name type="common">Dampwood termite</name>
    <dbReference type="NCBI Taxonomy" id="136037"/>
    <lineage>
        <taxon>Eukaryota</taxon>
        <taxon>Metazoa</taxon>
        <taxon>Ecdysozoa</taxon>
        <taxon>Arthropoda</taxon>
        <taxon>Hexapoda</taxon>
        <taxon>Insecta</taxon>
        <taxon>Pterygota</taxon>
        <taxon>Neoptera</taxon>
        <taxon>Polyneoptera</taxon>
        <taxon>Dictyoptera</taxon>
        <taxon>Blattodea</taxon>
        <taxon>Blattoidea</taxon>
        <taxon>Termitoidae</taxon>
        <taxon>Termopsidae</taxon>
        <taxon>Zootermopsis</taxon>
    </lineage>
</organism>
<feature type="domain" description="DUF5614" evidence="3">
    <location>
        <begin position="19"/>
        <end position="188"/>
    </location>
</feature>
<reference evidence="4 5" key="1">
    <citation type="journal article" date="2014" name="Nat. Commun.">
        <title>Molecular traces of alternative social organization in a termite genome.</title>
        <authorList>
            <person name="Terrapon N."/>
            <person name="Li C."/>
            <person name="Robertson H.M."/>
            <person name="Ji L."/>
            <person name="Meng X."/>
            <person name="Booth W."/>
            <person name="Chen Z."/>
            <person name="Childers C.P."/>
            <person name="Glastad K.M."/>
            <person name="Gokhale K."/>
            <person name="Gowin J."/>
            <person name="Gronenberg W."/>
            <person name="Hermansen R.A."/>
            <person name="Hu H."/>
            <person name="Hunt B.G."/>
            <person name="Huylmans A.K."/>
            <person name="Khalil S.M."/>
            <person name="Mitchell R.D."/>
            <person name="Munoz-Torres M.C."/>
            <person name="Mustard J.A."/>
            <person name="Pan H."/>
            <person name="Reese J.T."/>
            <person name="Scharf M.E."/>
            <person name="Sun F."/>
            <person name="Vogel H."/>
            <person name="Xiao J."/>
            <person name="Yang W."/>
            <person name="Yang Z."/>
            <person name="Yang Z."/>
            <person name="Zhou J."/>
            <person name="Zhu J."/>
            <person name="Brent C.S."/>
            <person name="Elsik C.G."/>
            <person name="Goodisman M.A."/>
            <person name="Liberles D.A."/>
            <person name="Roe R.M."/>
            <person name="Vargo E.L."/>
            <person name="Vilcinskas A."/>
            <person name="Wang J."/>
            <person name="Bornberg-Bauer E."/>
            <person name="Korb J."/>
            <person name="Zhang G."/>
            <person name="Liebig J."/>
        </authorList>
    </citation>
    <scope>NUCLEOTIDE SEQUENCE [LARGE SCALE GENOMIC DNA]</scope>
    <source>
        <tissue evidence="4">Whole organism</tissue>
    </source>
</reference>
<evidence type="ECO:0008006" key="6">
    <source>
        <dbReference type="Google" id="ProtNLM"/>
    </source>
</evidence>
<evidence type="ECO:0000259" key="2">
    <source>
        <dbReference type="Pfam" id="PF07000"/>
    </source>
</evidence>
<dbReference type="AlphaFoldDB" id="A0A067QNK2"/>
<dbReference type="FunCoup" id="A0A067QNK2">
    <property type="interactions" value="46"/>
</dbReference>
<dbReference type="InterPro" id="IPR010733">
    <property type="entry name" value="DUF1308"/>
</dbReference>
<proteinExistence type="inferred from homology"/>
<dbReference type="InterPro" id="IPR041076">
    <property type="entry name" value="DUF5614"/>
</dbReference>
<dbReference type="Pfam" id="PF18474">
    <property type="entry name" value="DUF5614"/>
    <property type="match status" value="1"/>
</dbReference>
<protein>
    <recommendedName>
        <fullName evidence="6">DUF1308 domain-containing protein</fullName>
    </recommendedName>
</protein>
<keyword evidence="5" id="KW-1185">Reference proteome</keyword>
<evidence type="ECO:0000256" key="1">
    <source>
        <dbReference type="ARBA" id="ARBA00006588"/>
    </source>
</evidence>
<dbReference type="PANTHER" id="PTHR13379:SF0">
    <property type="entry name" value="UPF0415 PROTEIN C7ORF25"/>
    <property type="match status" value="1"/>
</dbReference>
<dbReference type="EMBL" id="KK853123">
    <property type="protein sequence ID" value="KDR11077.1"/>
    <property type="molecule type" value="Genomic_DNA"/>
</dbReference>
<dbReference type="Proteomes" id="UP000027135">
    <property type="component" value="Unassembled WGS sequence"/>
</dbReference>
<sequence length="426" mass="46668">MAHEDVLINLLEEKILDGEKLLTTVSIINVNGIEKLQKKFEQEIQFLLKVTKSKKAKKEHLLCTNLSHFEALVSCLVGSYDPVAVLQTFVLTKSDGSSKRICVDIVAEKGQQWIKVIARNPKALSQLSTGEGEFGQRSIVDHAVEYTECAHQHPHIFKTPKVVFQFACGIEKTLADRLDSLGIIVSGRRLGNSELLLQEGDCVSANDDDDLQTCVSKRYADVHCSIVNSGTSSVINCNHDDQKLNLDVTAMLAYVSGLTNGRCNFKFKEPVLTQQAEWERAKPVKPVLDQLFEGKSLFCCESAVKDFQSIVSTLGGPGEVSRANELLARITVIPDMTSLRAQAQLKLGGKIKQRSLAVFGTGDAVRAVTVSANAGFVRAAKCQGVEFAVFVHESRALTEGKEHDARALVLTCDSKIQPVGSDVNRR</sequence>
<gene>
    <name evidence="4" type="ORF">L798_14662</name>
</gene>
<accession>A0A067QNK2</accession>
<name>A0A067QNK2_ZOONE</name>
<dbReference type="InParanoid" id="A0A067QNK2"/>
<dbReference type="PANTHER" id="PTHR13379">
    <property type="entry name" value="UNCHARACTERIZED DUF1308"/>
    <property type="match status" value="1"/>
</dbReference>
<dbReference type="STRING" id="136037.A0A067QNK2"/>
<dbReference type="OMA" id="HFCMFQR"/>
<comment type="similarity">
    <text evidence="1">Belongs to the UPF0415 family.</text>
</comment>
<evidence type="ECO:0000313" key="4">
    <source>
        <dbReference type="EMBL" id="KDR11077.1"/>
    </source>
</evidence>